<keyword evidence="4" id="KW-1185">Reference proteome</keyword>
<evidence type="ECO:0000256" key="1">
    <source>
        <dbReference type="SAM" id="MobiDB-lite"/>
    </source>
</evidence>
<accession>A0A316YT04</accession>
<protein>
    <recommendedName>
        <fullName evidence="5">HIG1 domain-containing protein</fullName>
    </recommendedName>
</protein>
<dbReference type="Proteomes" id="UP000245768">
    <property type="component" value="Unassembled WGS sequence"/>
</dbReference>
<feature type="transmembrane region" description="Helical" evidence="2">
    <location>
        <begin position="83"/>
        <end position="103"/>
    </location>
</feature>
<dbReference type="GeneID" id="37041105"/>
<name>A0A316YT04_9BASI</name>
<feature type="compositionally biased region" description="Low complexity" evidence="1">
    <location>
        <begin position="1"/>
        <end position="16"/>
    </location>
</feature>
<evidence type="ECO:0000256" key="2">
    <source>
        <dbReference type="SAM" id="Phobius"/>
    </source>
</evidence>
<feature type="transmembrane region" description="Helical" evidence="2">
    <location>
        <begin position="48"/>
        <end position="71"/>
    </location>
</feature>
<reference evidence="3" key="1">
    <citation type="journal article" date="2018" name="Mol. Biol. Evol.">
        <title>Broad Genomic Sampling Reveals a Smut Pathogenic Ancestry of the Fungal Clade Ustilaginomycotina.</title>
        <authorList>
            <person name="Kijpornyongpan T."/>
            <person name="Mondo S.J."/>
            <person name="Barry K."/>
            <person name="Sandor L."/>
            <person name="Lee J."/>
            <person name="Lipzen A."/>
            <person name="Pangilinan J."/>
            <person name="LaButti K."/>
            <person name="Hainaut M."/>
            <person name="Henrissat B."/>
            <person name="Grigoriev I.V."/>
            <person name="Spatafora J.W."/>
            <person name="Aime M.C."/>
        </authorList>
    </citation>
    <scope>NUCLEOTIDE SEQUENCE [LARGE SCALE GENOMIC DNA]</scope>
    <source>
        <strain evidence="3">MCA 4198</strain>
    </source>
</reference>
<gene>
    <name evidence="3" type="ORF">FA10DRAFT_239756</name>
</gene>
<evidence type="ECO:0000313" key="3">
    <source>
        <dbReference type="EMBL" id="PWN92166.1"/>
    </source>
</evidence>
<feature type="region of interest" description="Disordered" evidence="1">
    <location>
        <begin position="1"/>
        <end position="30"/>
    </location>
</feature>
<dbReference type="OrthoDB" id="3356019at2759"/>
<dbReference type="EMBL" id="KZ819635">
    <property type="protein sequence ID" value="PWN92166.1"/>
    <property type="molecule type" value="Genomic_DNA"/>
</dbReference>
<keyword evidence="2" id="KW-0472">Membrane</keyword>
<sequence>MTDPSSSSSQADSLPSKIHQTPFPMPLPPRRRHREAQIERAYELQRSAAIRGATIWTFIGLSSTFLSHHLFPRFRGQTLAFKAFLVSGFTIFGFVVGADTVLLNHEGAQRSEEDMVRTVARRELGRKGIIASEAEIERWKRETRERLLREREQQQQQEGEAQTTAP</sequence>
<evidence type="ECO:0008006" key="5">
    <source>
        <dbReference type="Google" id="ProtNLM"/>
    </source>
</evidence>
<dbReference type="RefSeq" id="XP_025379364.1">
    <property type="nucleotide sequence ID" value="XM_025519189.1"/>
</dbReference>
<dbReference type="InParanoid" id="A0A316YT04"/>
<proteinExistence type="predicted"/>
<keyword evidence="2" id="KW-0812">Transmembrane</keyword>
<keyword evidence="2" id="KW-1133">Transmembrane helix</keyword>
<organism evidence="3 4">
    <name type="scientific">Acaromyces ingoldii</name>
    <dbReference type="NCBI Taxonomy" id="215250"/>
    <lineage>
        <taxon>Eukaryota</taxon>
        <taxon>Fungi</taxon>
        <taxon>Dikarya</taxon>
        <taxon>Basidiomycota</taxon>
        <taxon>Ustilaginomycotina</taxon>
        <taxon>Exobasidiomycetes</taxon>
        <taxon>Exobasidiales</taxon>
        <taxon>Cryptobasidiaceae</taxon>
        <taxon>Acaromyces</taxon>
    </lineage>
</organism>
<evidence type="ECO:0000313" key="4">
    <source>
        <dbReference type="Proteomes" id="UP000245768"/>
    </source>
</evidence>
<feature type="region of interest" description="Disordered" evidence="1">
    <location>
        <begin position="147"/>
        <end position="166"/>
    </location>
</feature>
<dbReference type="AlphaFoldDB" id="A0A316YT04"/>